<evidence type="ECO:0000256" key="9">
    <source>
        <dbReference type="SAM" id="SignalP"/>
    </source>
</evidence>
<comment type="similarity">
    <text evidence="1">Belongs to the peptidase M43B family.</text>
</comment>
<dbReference type="Gene3D" id="3.40.390.10">
    <property type="entry name" value="Collagenase (Catalytic Domain)"/>
    <property type="match status" value="1"/>
</dbReference>
<name>A0A9P4QI24_9PEZI</name>
<dbReference type="PANTHER" id="PTHR47466">
    <property type="match status" value="1"/>
</dbReference>
<evidence type="ECO:0000256" key="4">
    <source>
        <dbReference type="ARBA" id="ARBA00022729"/>
    </source>
</evidence>
<evidence type="ECO:0000256" key="3">
    <source>
        <dbReference type="ARBA" id="ARBA00022723"/>
    </source>
</evidence>
<dbReference type="AlphaFoldDB" id="A0A9P4QI24"/>
<evidence type="ECO:0000256" key="1">
    <source>
        <dbReference type="ARBA" id="ARBA00008721"/>
    </source>
</evidence>
<feature type="chain" id="PRO_5040312001" evidence="9">
    <location>
        <begin position="19"/>
        <end position="273"/>
    </location>
</feature>
<keyword evidence="7" id="KW-0482">Metalloprotease</keyword>
<evidence type="ECO:0000256" key="7">
    <source>
        <dbReference type="ARBA" id="ARBA00023049"/>
    </source>
</evidence>
<feature type="signal peptide" evidence="9">
    <location>
        <begin position="1"/>
        <end position="18"/>
    </location>
</feature>
<accession>A0A9P4QI24</accession>
<dbReference type="EMBL" id="MU003768">
    <property type="protein sequence ID" value="KAF2725152.1"/>
    <property type="molecule type" value="Genomic_DNA"/>
</dbReference>
<evidence type="ECO:0000256" key="8">
    <source>
        <dbReference type="ARBA" id="ARBA00023157"/>
    </source>
</evidence>
<dbReference type="Pfam" id="PF05572">
    <property type="entry name" value="Peptidase_M43"/>
    <property type="match status" value="1"/>
</dbReference>
<reference evidence="11" key="1">
    <citation type="journal article" date="2020" name="Stud. Mycol.">
        <title>101 Dothideomycetes genomes: a test case for predicting lifestyles and emergence of pathogens.</title>
        <authorList>
            <person name="Haridas S."/>
            <person name="Albert R."/>
            <person name="Binder M."/>
            <person name="Bloem J."/>
            <person name="Labutti K."/>
            <person name="Salamov A."/>
            <person name="Andreopoulos B."/>
            <person name="Baker S."/>
            <person name="Barry K."/>
            <person name="Bills G."/>
            <person name="Bluhm B."/>
            <person name="Cannon C."/>
            <person name="Castanera R."/>
            <person name="Culley D."/>
            <person name="Daum C."/>
            <person name="Ezra D."/>
            <person name="Gonzalez J."/>
            <person name="Henrissat B."/>
            <person name="Kuo A."/>
            <person name="Liang C."/>
            <person name="Lipzen A."/>
            <person name="Lutzoni F."/>
            <person name="Magnuson J."/>
            <person name="Mondo S."/>
            <person name="Nolan M."/>
            <person name="Ohm R."/>
            <person name="Pangilinan J."/>
            <person name="Park H.-J."/>
            <person name="Ramirez L."/>
            <person name="Alfaro M."/>
            <person name="Sun H."/>
            <person name="Tritt A."/>
            <person name="Yoshinaga Y."/>
            <person name="Zwiers L.-H."/>
            <person name="Turgeon B."/>
            <person name="Goodwin S."/>
            <person name="Spatafora J."/>
            <person name="Crous P."/>
            <person name="Grigoriev I."/>
        </authorList>
    </citation>
    <scope>NUCLEOTIDE SEQUENCE</scope>
    <source>
        <strain evidence="11">CBS 116435</strain>
    </source>
</reference>
<evidence type="ECO:0000256" key="2">
    <source>
        <dbReference type="ARBA" id="ARBA00022670"/>
    </source>
</evidence>
<proteinExistence type="inferred from homology"/>
<dbReference type="GO" id="GO:0006508">
    <property type="term" value="P:proteolysis"/>
    <property type="evidence" value="ECO:0007669"/>
    <property type="project" value="UniProtKB-KW"/>
</dbReference>
<keyword evidence="12" id="KW-1185">Reference proteome</keyword>
<protein>
    <submittedName>
        <fullName evidence="11">MEP-1 like protein</fullName>
    </submittedName>
</protein>
<dbReference type="GO" id="GO:0046872">
    <property type="term" value="F:metal ion binding"/>
    <property type="evidence" value="ECO:0007669"/>
    <property type="project" value="UniProtKB-KW"/>
</dbReference>
<keyword evidence="3" id="KW-0479">Metal-binding</keyword>
<dbReference type="CDD" id="cd04275">
    <property type="entry name" value="ZnMc_pappalysin_like"/>
    <property type="match status" value="1"/>
</dbReference>
<keyword evidence="4 9" id="KW-0732">Signal</keyword>
<dbReference type="InterPro" id="IPR024079">
    <property type="entry name" value="MetalloPept_cat_dom_sf"/>
</dbReference>
<keyword evidence="6" id="KW-0862">Zinc</keyword>
<comment type="caution">
    <text evidence="11">The sequence shown here is derived from an EMBL/GenBank/DDBJ whole genome shotgun (WGS) entry which is preliminary data.</text>
</comment>
<evidence type="ECO:0000313" key="11">
    <source>
        <dbReference type="EMBL" id="KAF2725152.1"/>
    </source>
</evidence>
<feature type="domain" description="Peptidase M43 pregnancy-associated plasma-A" evidence="10">
    <location>
        <begin position="132"/>
        <end position="262"/>
    </location>
</feature>
<evidence type="ECO:0000313" key="12">
    <source>
        <dbReference type="Proteomes" id="UP000799441"/>
    </source>
</evidence>
<keyword evidence="8" id="KW-1015">Disulfide bond</keyword>
<dbReference type="PANTHER" id="PTHR47466:SF1">
    <property type="entry name" value="METALLOPROTEASE MEP1 (AFU_ORTHOLOGUE AFUA_1G07730)-RELATED"/>
    <property type="match status" value="1"/>
</dbReference>
<organism evidence="11 12">
    <name type="scientific">Polychaeton citri CBS 116435</name>
    <dbReference type="NCBI Taxonomy" id="1314669"/>
    <lineage>
        <taxon>Eukaryota</taxon>
        <taxon>Fungi</taxon>
        <taxon>Dikarya</taxon>
        <taxon>Ascomycota</taxon>
        <taxon>Pezizomycotina</taxon>
        <taxon>Dothideomycetes</taxon>
        <taxon>Dothideomycetidae</taxon>
        <taxon>Capnodiales</taxon>
        <taxon>Capnodiaceae</taxon>
        <taxon>Polychaeton</taxon>
    </lineage>
</organism>
<evidence type="ECO:0000259" key="10">
    <source>
        <dbReference type="Pfam" id="PF05572"/>
    </source>
</evidence>
<evidence type="ECO:0000256" key="6">
    <source>
        <dbReference type="ARBA" id="ARBA00022833"/>
    </source>
</evidence>
<sequence>MKFSLFAFAAAAASTVSAGYVRCGVKTPSEAHMDMLNAAADSGSFSIEATRNVKTYVHVVTTAAKKGKYTQSMVNQQIQVMNAAYSPIGVTFTAVSTDFTTNDAWASASDGSSAEKAMKQALKKGTYADLNLYFLSDLGGGLLGFCYFPVDSPTANDKLLDGCINLADSLPGGTATNYNLGYTAVHETGHWFGLYHVFQGSACSGSGDYVSDTPLQKTATSGCPSSQDSCPSQAGKDSIHNYMDYSYDSCMTEFTSGQVSRAGSLYDQLRAGK</sequence>
<dbReference type="SUPFAM" id="SSF55486">
    <property type="entry name" value="Metalloproteases ('zincins'), catalytic domain"/>
    <property type="match status" value="1"/>
</dbReference>
<dbReference type="Proteomes" id="UP000799441">
    <property type="component" value="Unassembled WGS sequence"/>
</dbReference>
<dbReference type="GO" id="GO:0008237">
    <property type="term" value="F:metallopeptidase activity"/>
    <property type="evidence" value="ECO:0007669"/>
    <property type="project" value="UniProtKB-KW"/>
</dbReference>
<dbReference type="InterPro" id="IPR008754">
    <property type="entry name" value="Peptidase_M43"/>
</dbReference>
<keyword evidence="2" id="KW-0645">Protease</keyword>
<evidence type="ECO:0000256" key="5">
    <source>
        <dbReference type="ARBA" id="ARBA00022801"/>
    </source>
</evidence>
<keyword evidence="5" id="KW-0378">Hydrolase</keyword>
<dbReference type="OrthoDB" id="536211at2759"/>
<gene>
    <name evidence="11" type="ORF">K431DRAFT_336212</name>
</gene>